<proteinExistence type="predicted"/>
<dbReference type="Pfam" id="PF13899">
    <property type="entry name" value="Thioredoxin_7"/>
    <property type="match status" value="1"/>
</dbReference>
<dbReference type="AlphaFoldDB" id="A0A370QAM1"/>
<evidence type="ECO:0000313" key="5">
    <source>
        <dbReference type="Proteomes" id="UP000255317"/>
    </source>
</evidence>
<dbReference type="SUPFAM" id="SSF52833">
    <property type="entry name" value="Thioredoxin-like"/>
    <property type="match status" value="1"/>
</dbReference>
<dbReference type="InterPro" id="IPR013766">
    <property type="entry name" value="Thioredoxin_domain"/>
</dbReference>
<sequence>MKKALILCLLLVTGVAFAQNEADSTLKWLTNLEKAQKIAKKKNKPILVYFTGSDWCAPCKKLKQDFFESEKFVSQAENMVLVIIDRPRRMDIISEEQLAYNKTVIAKYNKENTFPKLVMLNAKGKKKGEISGYSQLRDTSHHFAFLEKYSR</sequence>
<keyword evidence="1 2" id="KW-0732">Signal</keyword>
<evidence type="ECO:0000259" key="3">
    <source>
        <dbReference type="PROSITE" id="PS51352"/>
    </source>
</evidence>
<comment type="caution">
    <text evidence="4">The sequence shown here is derived from an EMBL/GenBank/DDBJ whole genome shotgun (WGS) entry which is preliminary data.</text>
</comment>
<organism evidence="4 5">
    <name type="scientific">Marinirhabdus gelatinilytica</name>
    <dbReference type="NCBI Taxonomy" id="1703343"/>
    <lineage>
        <taxon>Bacteria</taxon>
        <taxon>Pseudomonadati</taxon>
        <taxon>Bacteroidota</taxon>
        <taxon>Flavobacteriia</taxon>
        <taxon>Flavobacteriales</taxon>
        <taxon>Flavobacteriaceae</taxon>
    </lineage>
</organism>
<keyword evidence="5" id="KW-1185">Reference proteome</keyword>
<feature type="chain" id="PRO_5016704033" evidence="2">
    <location>
        <begin position="19"/>
        <end position="151"/>
    </location>
</feature>
<evidence type="ECO:0000256" key="2">
    <source>
        <dbReference type="SAM" id="SignalP"/>
    </source>
</evidence>
<dbReference type="PANTHER" id="PTHR15337:SF11">
    <property type="entry name" value="THIOREDOXIN DOMAIN-CONTAINING PROTEIN"/>
    <property type="match status" value="1"/>
</dbReference>
<dbReference type="EMBL" id="QRAO01000003">
    <property type="protein sequence ID" value="RDK85424.1"/>
    <property type="molecule type" value="Genomic_DNA"/>
</dbReference>
<dbReference type="OrthoDB" id="981626at2"/>
<dbReference type="Proteomes" id="UP000255317">
    <property type="component" value="Unassembled WGS sequence"/>
</dbReference>
<protein>
    <submittedName>
        <fullName evidence="4">Thioredoxin-like protein</fullName>
    </submittedName>
</protein>
<dbReference type="PANTHER" id="PTHR15337">
    <property type="entry name" value="ANTERIOR GRADIENT PROTEIN-RELATED"/>
    <property type="match status" value="1"/>
</dbReference>
<dbReference type="InterPro" id="IPR036249">
    <property type="entry name" value="Thioredoxin-like_sf"/>
</dbReference>
<feature type="signal peptide" evidence="2">
    <location>
        <begin position="1"/>
        <end position="18"/>
    </location>
</feature>
<gene>
    <name evidence="4" type="ORF">C8D94_103249</name>
</gene>
<dbReference type="PROSITE" id="PS51352">
    <property type="entry name" value="THIOREDOXIN_2"/>
    <property type="match status" value="1"/>
</dbReference>
<dbReference type="RefSeq" id="WP_115123846.1">
    <property type="nucleotide sequence ID" value="NZ_QRAO01000003.1"/>
</dbReference>
<feature type="domain" description="Thioredoxin" evidence="3">
    <location>
        <begin position="8"/>
        <end position="151"/>
    </location>
</feature>
<reference evidence="4 5" key="1">
    <citation type="submission" date="2018-07" db="EMBL/GenBank/DDBJ databases">
        <title>Genomic Encyclopedia of Type Strains, Phase IV (KMG-IV): sequencing the most valuable type-strain genomes for metagenomic binning, comparative biology and taxonomic classification.</title>
        <authorList>
            <person name="Goeker M."/>
        </authorList>
    </citation>
    <scope>NUCLEOTIDE SEQUENCE [LARGE SCALE GENOMIC DNA]</scope>
    <source>
        <strain evidence="4 5">DSM 101478</strain>
    </source>
</reference>
<name>A0A370QAM1_9FLAO</name>
<dbReference type="Gene3D" id="3.40.30.10">
    <property type="entry name" value="Glutaredoxin"/>
    <property type="match status" value="1"/>
</dbReference>
<accession>A0A370QAM1</accession>
<dbReference type="InterPro" id="IPR051099">
    <property type="entry name" value="AGR/TXD"/>
</dbReference>
<evidence type="ECO:0000313" key="4">
    <source>
        <dbReference type="EMBL" id="RDK85424.1"/>
    </source>
</evidence>
<evidence type="ECO:0000256" key="1">
    <source>
        <dbReference type="ARBA" id="ARBA00022729"/>
    </source>
</evidence>